<dbReference type="CDD" id="cd08175">
    <property type="entry name" value="G1PDH"/>
    <property type="match status" value="1"/>
</dbReference>
<dbReference type="Gene3D" id="1.20.1090.10">
    <property type="entry name" value="Dehydroquinate synthase-like - alpha domain"/>
    <property type="match status" value="1"/>
</dbReference>
<evidence type="ECO:0000256" key="2">
    <source>
        <dbReference type="ARBA" id="ARBA00022516"/>
    </source>
</evidence>
<reference evidence="10" key="1">
    <citation type="journal article" date="2021" name="PeerJ">
        <title>Extensive microbial diversity within the chicken gut microbiome revealed by metagenomics and culture.</title>
        <authorList>
            <person name="Gilroy R."/>
            <person name="Ravi A."/>
            <person name="Getino M."/>
            <person name="Pursley I."/>
            <person name="Horton D.L."/>
            <person name="Alikhan N.F."/>
            <person name="Baker D."/>
            <person name="Gharbi K."/>
            <person name="Hall N."/>
            <person name="Watson M."/>
            <person name="Adriaenssens E.M."/>
            <person name="Foster-Nyarko E."/>
            <person name="Jarju S."/>
            <person name="Secka A."/>
            <person name="Antonio M."/>
            <person name="Oren A."/>
            <person name="Chaudhuri R.R."/>
            <person name="La Ragione R."/>
            <person name="Hildebrand F."/>
            <person name="Pallen M.J."/>
        </authorList>
    </citation>
    <scope>NUCLEOTIDE SEQUENCE</scope>
    <source>
        <strain evidence="10">5134</strain>
    </source>
</reference>
<dbReference type="Proteomes" id="UP000886844">
    <property type="component" value="Unassembled WGS sequence"/>
</dbReference>
<keyword evidence="9" id="KW-1208">Phospholipid metabolism</keyword>
<organism evidence="10 11">
    <name type="scientific">Candidatus Alistipes intestinigallinarum</name>
    <dbReference type="NCBI Taxonomy" id="2838440"/>
    <lineage>
        <taxon>Bacteria</taxon>
        <taxon>Pseudomonadati</taxon>
        <taxon>Bacteroidota</taxon>
        <taxon>Bacteroidia</taxon>
        <taxon>Bacteroidales</taxon>
        <taxon>Rikenellaceae</taxon>
        <taxon>Alistipes</taxon>
    </lineage>
</organism>
<comment type="caution">
    <text evidence="10">The sequence shown here is derived from an EMBL/GenBank/DDBJ whole genome shotgun (WGS) entry which is preliminary data.</text>
</comment>
<dbReference type="Pfam" id="PF13685">
    <property type="entry name" value="Fe-ADH_2"/>
    <property type="match status" value="1"/>
</dbReference>
<keyword evidence="6" id="KW-0520">NAD</keyword>
<evidence type="ECO:0000256" key="9">
    <source>
        <dbReference type="ARBA" id="ARBA00023264"/>
    </source>
</evidence>
<evidence type="ECO:0000313" key="10">
    <source>
        <dbReference type="EMBL" id="HIY67812.1"/>
    </source>
</evidence>
<evidence type="ECO:0000256" key="1">
    <source>
        <dbReference type="ARBA" id="ARBA00022490"/>
    </source>
</evidence>
<dbReference type="InterPro" id="IPR032837">
    <property type="entry name" value="G1PDH"/>
</dbReference>
<dbReference type="PANTHER" id="PTHR43616:SF5">
    <property type="entry name" value="GLYCEROL DEHYDROGENASE 1"/>
    <property type="match status" value="1"/>
</dbReference>
<sequence length="446" mass="49110">MNKIENALMRTTDTRAVVFGVGTLPRVAELFTQLFPGKRAVVVADLNTWRVAGEEVRRHLAEAGIQQDQPHIFDDPSLYAEWRFVEELDDVLSRTDAVPVAVGSGVINDLTKLSSHHNGRRYMTVGTAASMDGYTAYGASITKDGNKQTFDCPAPLGMLFDPSIAAAAPAELSASGYADLIAKIPAGADWMLADAVGSDPIDPFAFALVQDDLQEALSDPAGVHAGEVGKTGQLAEGLLLSGFAMQAVQSSRPASGAEHQFSHLWDMEHLRYNGASVSHGFKVGIGTLASTALFEMLLEAPVEQLDIDRCVAAWRSWSETESDIRALFGDNPELVARALKETRDKYVGKEGLREELLRLKEAWPELRERIRRQIIPFGEVQRRLQLVGAPSEPEQIGVSRTRFLEAFRKLPYMRSRYSVVDVAVRCGWMEAWLERLFGPGCVWSIH</sequence>
<evidence type="ECO:0000256" key="8">
    <source>
        <dbReference type="ARBA" id="ARBA00023209"/>
    </source>
</evidence>
<evidence type="ECO:0000256" key="6">
    <source>
        <dbReference type="ARBA" id="ARBA00023027"/>
    </source>
</evidence>
<accession>A0A9D1YZ01</accession>
<dbReference type="SUPFAM" id="SSF56796">
    <property type="entry name" value="Dehydroquinate synthase-like"/>
    <property type="match status" value="1"/>
</dbReference>
<keyword evidence="7" id="KW-0443">Lipid metabolism</keyword>
<dbReference type="InterPro" id="IPR016205">
    <property type="entry name" value="Glycerol_DH"/>
</dbReference>
<dbReference type="GO" id="GO:0008654">
    <property type="term" value="P:phospholipid biosynthetic process"/>
    <property type="evidence" value="ECO:0007669"/>
    <property type="project" value="UniProtKB-KW"/>
</dbReference>
<keyword evidence="2" id="KW-0444">Lipid biosynthesis</keyword>
<keyword evidence="1" id="KW-0963">Cytoplasm</keyword>
<proteinExistence type="predicted"/>
<evidence type="ECO:0000313" key="11">
    <source>
        <dbReference type="Proteomes" id="UP000886844"/>
    </source>
</evidence>
<name>A0A9D1YZ01_9BACT</name>
<keyword evidence="5" id="KW-0560">Oxidoreductase</keyword>
<dbReference type="GO" id="GO:0016614">
    <property type="term" value="F:oxidoreductase activity, acting on CH-OH group of donors"/>
    <property type="evidence" value="ECO:0007669"/>
    <property type="project" value="InterPro"/>
</dbReference>
<keyword evidence="8" id="KW-0594">Phospholipid biosynthesis</keyword>
<gene>
    <name evidence="10" type="ORF">H9828_00160</name>
</gene>
<dbReference type="GO" id="GO:0046872">
    <property type="term" value="F:metal ion binding"/>
    <property type="evidence" value="ECO:0007669"/>
    <property type="project" value="UniProtKB-KW"/>
</dbReference>
<dbReference type="EMBL" id="DXDA01000001">
    <property type="protein sequence ID" value="HIY67812.1"/>
    <property type="molecule type" value="Genomic_DNA"/>
</dbReference>
<keyword evidence="4" id="KW-0521">NADP</keyword>
<evidence type="ECO:0000256" key="4">
    <source>
        <dbReference type="ARBA" id="ARBA00022857"/>
    </source>
</evidence>
<dbReference type="PANTHER" id="PTHR43616">
    <property type="entry name" value="GLYCEROL DEHYDROGENASE"/>
    <property type="match status" value="1"/>
</dbReference>
<reference evidence="10" key="2">
    <citation type="submission" date="2021-04" db="EMBL/GenBank/DDBJ databases">
        <authorList>
            <person name="Gilroy R."/>
        </authorList>
    </citation>
    <scope>NUCLEOTIDE SEQUENCE</scope>
    <source>
        <strain evidence="10">5134</strain>
    </source>
</reference>
<keyword evidence="3" id="KW-0479">Metal-binding</keyword>
<evidence type="ECO:0000256" key="5">
    <source>
        <dbReference type="ARBA" id="ARBA00023002"/>
    </source>
</evidence>
<dbReference type="AlphaFoldDB" id="A0A9D1YZ01"/>
<dbReference type="Gene3D" id="3.40.50.1970">
    <property type="match status" value="1"/>
</dbReference>
<protein>
    <submittedName>
        <fullName evidence="10">Sn-glycerol-1-phosphate dehydrogenase</fullName>
    </submittedName>
</protein>
<evidence type="ECO:0000256" key="3">
    <source>
        <dbReference type="ARBA" id="ARBA00022723"/>
    </source>
</evidence>
<evidence type="ECO:0000256" key="7">
    <source>
        <dbReference type="ARBA" id="ARBA00023098"/>
    </source>
</evidence>